<feature type="region of interest" description="Disordered" evidence="2">
    <location>
        <begin position="508"/>
        <end position="536"/>
    </location>
</feature>
<comment type="similarity">
    <text evidence="1">Belongs to the TRAFAC class TrmE-Era-EngA-EngB-Septin-like GTPase superfamily. Septin GTPase family.</text>
</comment>
<protein>
    <recommendedName>
        <fullName evidence="3">Septin-type G domain-containing protein</fullName>
    </recommendedName>
</protein>
<keyword evidence="5" id="KW-1185">Reference proteome</keyword>
<dbReference type="PROSITE" id="PS51719">
    <property type="entry name" value="G_SEPTIN"/>
    <property type="match status" value="1"/>
</dbReference>
<name>A0A5C2SF40_9APHY</name>
<dbReference type="EMBL" id="ML122259">
    <property type="protein sequence ID" value="RPD62350.1"/>
    <property type="molecule type" value="Genomic_DNA"/>
</dbReference>
<feature type="compositionally biased region" description="Polar residues" evidence="2">
    <location>
        <begin position="510"/>
        <end position="523"/>
    </location>
</feature>
<dbReference type="GO" id="GO:0005525">
    <property type="term" value="F:GTP binding"/>
    <property type="evidence" value="ECO:0007669"/>
    <property type="project" value="UniProtKB-KW"/>
</dbReference>
<dbReference type="Pfam" id="PF00735">
    <property type="entry name" value="Septin"/>
    <property type="match status" value="3"/>
</dbReference>
<dbReference type="STRING" id="1328759.A0A5C2SF40"/>
<feature type="region of interest" description="Disordered" evidence="2">
    <location>
        <begin position="264"/>
        <end position="311"/>
    </location>
</feature>
<evidence type="ECO:0000259" key="3">
    <source>
        <dbReference type="PROSITE" id="PS51719"/>
    </source>
</evidence>
<dbReference type="Proteomes" id="UP000313359">
    <property type="component" value="Unassembled WGS sequence"/>
</dbReference>
<feature type="compositionally biased region" description="Basic and acidic residues" evidence="2">
    <location>
        <begin position="524"/>
        <end position="533"/>
    </location>
</feature>
<dbReference type="InterPro" id="IPR030379">
    <property type="entry name" value="G_SEPTIN_dom"/>
</dbReference>
<feature type="region of interest" description="Disordered" evidence="2">
    <location>
        <begin position="362"/>
        <end position="463"/>
    </location>
</feature>
<evidence type="ECO:0000313" key="5">
    <source>
        <dbReference type="Proteomes" id="UP000313359"/>
    </source>
</evidence>
<dbReference type="Gene3D" id="3.40.50.300">
    <property type="entry name" value="P-loop containing nucleotide triphosphate hydrolases"/>
    <property type="match status" value="1"/>
</dbReference>
<sequence length="655" mass="71617">MFSFRRKPKKAEEDPNGPPFIRTSPSLPELSAQGIPWPSNLVDLSQLPQEAPPPRGAAKTSFSADVATPVPFHKPWSSPGKAADSHNGPPIASLYLSHPPSAFETRKPSLQGRPRASQKRNRNPTTFNLMVAGAQGTGKTSLLRLILDTADISPTATADQKAAMARFLRGSPKRTETIQSACVEICESKYDRLLLSVIDTPGLDFQDGRELKLERQVSTIVKYLDAQFADTLSEESKVVRQSKGDQHIHLCIYMIDPSSVMTESARRAQSSLPTKVRSEATISYKPPDLSSMSEDSDSEDEDDGSGSNLTMSPVDIRVIRRLSARANVLPVVARVDSLTDGKLAAIKKVIRRDLRNANLDFGVFGPVADEPKSPAEEQSMTNGHNHTESSDDSVHDNGNVNGNTPHGEVVPPAGGQGEGGETERPSRPVIKLRATRLTRRPSRSRSRLEISELSPSDDPSQEIVNDTESVASVRFSAHIVAKTDLSTMLPFGLITPEHVHRRRAIKGVISPTSASTNGHASASQDDHASHRDSMIAPSEDGHAYSIAQSSMITSPVSPSTPASLRNFPYLQGPPADLKGVFVRKFRWGTVDVLNPEHCDFAALRTAVLSTHIKMLKIRTKEVLYEKFRTEKLLARRATRNISEDETRRLLEDLGL</sequence>
<keyword evidence="1" id="KW-0342">GTP-binding</keyword>
<keyword evidence="1" id="KW-0547">Nucleotide-binding</keyword>
<evidence type="ECO:0000256" key="2">
    <source>
        <dbReference type="SAM" id="MobiDB-lite"/>
    </source>
</evidence>
<evidence type="ECO:0000256" key="1">
    <source>
        <dbReference type="RuleBase" id="RU004560"/>
    </source>
</evidence>
<dbReference type="OrthoDB" id="10261408at2759"/>
<dbReference type="AlphaFoldDB" id="A0A5C2SF40"/>
<feature type="compositionally biased region" description="Basic residues" evidence="2">
    <location>
        <begin position="433"/>
        <end position="445"/>
    </location>
</feature>
<proteinExistence type="inferred from homology"/>
<evidence type="ECO:0000313" key="4">
    <source>
        <dbReference type="EMBL" id="RPD62350.1"/>
    </source>
</evidence>
<organism evidence="4 5">
    <name type="scientific">Lentinus tigrinus ALCF2SS1-6</name>
    <dbReference type="NCBI Taxonomy" id="1328759"/>
    <lineage>
        <taxon>Eukaryota</taxon>
        <taxon>Fungi</taxon>
        <taxon>Dikarya</taxon>
        <taxon>Basidiomycota</taxon>
        <taxon>Agaricomycotina</taxon>
        <taxon>Agaricomycetes</taxon>
        <taxon>Polyporales</taxon>
        <taxon>Polyporaceae</taxon>
        <taxon>Lentinus</taxon>
    </lineage>
</organism>
<accession>A0A5C2SF40</accession>
<dbReference type="InterPro" id="IPR027417">
    <property type="entry name" value="P-loop_NTPase"/>
</dbReference>
<reference evidence="4" key="1">
    <citation type="journal article" date="2018" name="Genome Biol. Evol.">
        <title>Genomics and development of Lentinus tigrinus, a white-rot wood-decaying mushroom with dimorphic fruiting bodies.</title>
        <authorList>
            <person name="Wu B."/>
            <person name="Xu Z."/>
            <person name="Knudson A."/>
            <person name="Carlson A."/>
            <person name="Chen N."/>
            <person name="Kovaka S."/>
            <person name="LaButti K."/>
            <person name="Lipzen A."/>
            <person name="Pennachio C."/>
            <person name="Riley R."/>
            <person name="Schakwitz W."/>
            <person name="Umezawa K."/>
            <person name="Ohm R.A."/>
            <person name="Grigoriev I.V."/>
            <person name="Nagy L.G."/>
            <person name="Gibbons J."/>
            <person name="Hibbett D."/>
        </authorList>
    </citation>
    <scope>NUCLEOTIDE SEQUENCE [LARGE SCALE GENOMIC DNA]</scope>
    <source>
        <strain evidence="4">ALCF2SS1-6</strain>
    </source>
</reference>
<dbReference type="PANTHER" id="PTHR18884">
    <property type="entry name" value="SEPTIN"/>
    <property type="match status" value="1"/>
</dbReference>
<feature type="domain" description="Septin-type G" evidence="3">
    <location>
        <begin position="123"/>
        <end position="634"/>
    </location>
</feature>
<dbReference type="SUPFAM" id="SSF52540">
    <property type="entry name" value="P-loop containing nucleoside triphosphate hydrolases"/>
    <property type="match status" value="1"/>
</dbReference>
<feature type="region of interest" description="Disordered" evidence="2">
    <location>
        <begin position="1"/>
        <end position="125"/>
    </location>
</feature>
<feature type="compositionally biased region" description="Polar residues" evidence="2">
    <location>
        <begin position="264"/>
        <end position="273"/>
    </location>
</feature>
<feature type="compositionally biased region" description="Acidic residues" evidence="2">
    <location>
        <begin position="294"/>
        <end position="304"/>
    </location>
</feature>
<gene>
    <name evidence="4" type="ORF">L227DRAFT_562255</name>
</gene>
<feature type="compositionally biased region" description="Basic and acidic residues" evidence="2">
    <location>
        <begin position="385"/>
        <end position="395"/>
    </location>
</feature>